<dbReference type="Proteomes" id="UP000657918">
    <property type="component" value="Unassembled WGS sequence"/>
</dbReference>
<organism evidence="8 9">
    <name type="scientific">Salix dunnii</name>
    <dbReference type="NCBI Taxonomy" id="1413687"/>
    <lineage>
        <taxon>Eukaryota</taxon>
        <taxon>Viridiplantae</taxon>
        <taxon>Streptophyta</taxon>
        <taxon>Embryophyta</taxon>
        <taxon>Tracheophyta</taxon>
        <taxon>Spermatophyta</taxon>
        <taxon>Magnoliopsida</taxon>
        <taxon>eudicotyledons</taxon>
        <taxon>Gunneridae</taxon>
        <taxon>Pentapetalae</taxon>
        <taxon>rosids</taxon>
        <taxon>fabids</taxon>
        <taxon>Malpighiales</taxon>
        <taxon>Salicaceae</taxon>
        <taxon>Saliceae</taxon>
        <taxon>Salix</taxon>
    </lineage>
</organism>
<dbReference type="PANTHER" id="PTHR23315:SF339">
    <property type="entry name" value="U-BOX DOMAIN-CONTAINING PROTEIN 40"/>
    <property type="match status" value="1"/>
</dbReference>
<dbReference type="SMART" id="SM00185">
    <property type="entry name" value="ARM"/>
    <property type="match status" value="3"/>
</dbReference>
<keyword evidence="9" id="KW-1185">Reference proteome</keyword>
<feature type="domain" description="U-box" evidence="7">
    <location>
        <begin position="52"/>
        <end position="126"/>
    </location>
</feature>
<dbReference type="UniPathway" id="UPA00143"/>
<evidence type="ECO:0000256" key="6">
    <source>
        <dbReference type="ARBA" id="ARBA00022786"/>
    </source>
</evidence>
<dbReference type="GO" id="GO:0016567">
    <property type="term" value="P:protein ubiquitination"/>
    <property type="evidence" value="ECO:0007669"/>
    <property type="project" value="UniProtKB-UniPathway"/>
</dbReference>
<dbReference type="Gene3D" id="1.25.10.10">
    <property type="entry name" value="Leucine-rich Repeat Variant"/>
    <property type="match status" value="1"/>
</dbReference>
<dbReference type="PROSITE" id="PS51698">
    <property type="entry name" value="U_BOX"/>
    <property type="match status" value="1"/>
</dbReference>
<dbReference type="SMART" id="SM00504">
    <property type="entry name" value="Ubox"/>
    <property type="match status" value="1"/>
</dbReference>
<evidence type="ECO:0000256" key="2">
    <source>
        <dbReference type="ARBA" id="ARBA00004906"/>
    </source>
</evidence>
<name>A0A835J7R9_9ROSI</name>
<comment type="caution">
    <text evidence="8">The sequence shown here is derived from an EMBL/GenBank/DDBJ whole genome shotgun (WGS) entry which is preliminary data.</text>
</comment>
<dbReference type="InterPro" id="IPR000225">
    <property type="entry name" value="Armadillo"/>
</dbReference>
<evidence type="ECO:0000256" key="1">
    <source>
        <dbReference type="ARBA" id="ARBA00000900"/>
    </source>
</evidence>
<dbReference type="Gene3D" id="3.30.40.10">
    <property type="entry name" value="Zinc/RING finger domain, C3HC4 (zinc finger)"/>
    <property type="match status" value="1"/>
</dbReference>
<evidence type="ECO:0000313" key="8">
    <source>
        <dbReference type="EMBL" id="KAF9663594.1"/>
    </source>
</evidence>
<reference evidence="8 9" key="1">
    <citation type="submission" date="2020-10" db="EMBL/GenBank/DDBJ databases">
        <title>Plant Genome Project.</title>
        <authorList>
            <person name="Zhang R.-G."/>
        </authorList>
    </citation>
    <scope>NUCLEOTIDE SEQUENCE [LARGE SCALE GENOMIC DNA]</scope>
    <source>
        <strain evidence="8">FAFU-HL-1</strain>
        <tissue evidence="8">Leaf</tissue>
    </source>
</reference>
<dbReference type="SUPFAM" id="SSF48371">
    <property type="entry name" value="ARM repeat"/>
    <property type="match status" value="1"/>
</dbReference>
<evidence type="ECO:0000313" key="9">
    <source>
        <dbReference type="Proteomes" id="UP000657918"/>
    </source>
</evidence>
<dbReference type="InterPro" id="IPR011989">
    <property type="entry name" value="ARM-like"/>
</dbReference>
<dbReference type="InterPro" id="IPR013083">
    <property type="entry name" value="Znf_RING/FYVE/PHD"/>
</dbReference>
<sequence length="531" mass="59434">MEFQEAVTRLRIPRTIRKGAVERHHMRNEKHKWNILFHRSSLSLKQKTKPSEIPIEFRCPVSGTLMKDPVIVSSGHTFERACVQACNTLGFIPTLIDGTVPDFSTVIPNLALKSTILKWCTDYSLDPPNDKTTLNFFSAEKLVRAKIMETQQQKPKHPKKNEDQEAGTRIDHLVTDLITQPPSTHDSWSSDDSPLQLKTRSSCYSSPSSSPADKEAFDLNPKAEEFVKKLKSPLVFEIEEGLISLRNTTRAREDDTRLQLCTSRLLSVLQPLIISRYTNIQVNSVACLVNLSLEKINKIKIVRSGFLPLLIDVLKGGFPEAREHACGAIFSLALDDRNKIAIGVLGALSPLLHLLRSDESHRTRHDSGLALYHLSLVQSNLTKLVKLGSVPILLEIVKSGRLGRWVLLILCNLALCPEGRDAMRDSGGVDVFVGLLKRREWKYESAQEICVSVLYGLSHGGLRFKGLATAAGAVEVLMQVENTGNDRTKKMVKRIFKILTETRMEEVLEDSVSTRCDSVVKKMGLAQTHKF</sequence>
<dbReference type="AlphaFoldDB" id="A0A835J7R9"/>
<evidence type="ECO:0000256" key="4">
    <source>
        <dbReference type="ARBA" id="ARBA00022679"/>
    </source>
</evidence>
<evidence type="ECO:0000256" key="5">
    <source>
        <dbReference type="ARBA" id="ARBA00022737"/>
    </source>
</evidence>
<dbReference type="InterPro" id="IPR016024">
    <property type="entry name" value="ARM-type_fold"/>
</dbReference>
<evidence type="ECO:0000259" key="7">
    <source>
        <dbReference type="PROSITE" id="PS51698"/>
    </source>
</evidence>
<comment type="pathway">
    <text evidence="2">Protein modification; protein ubiquitination.</text>
</comment>
<accession>A0A835J7R9</accession>
<comment type="catalytic activity">
    <reaction evidence="1">
        <text>S-ubiquitinyl-[E2 ubiquitin-conjugating enzyme]-L-cysteine + [acceptor protein]-L-lysine = [E2 ubiquitin-conjugating enzyme]-L-cysteine + N(6)-ubiquitinyl-[acceptor protein]-L-lysine.</text>
        <dbReference type="EC" id="2.3.2.27"/>
    </reaction>
</comment>
<keyword evidence="4" id="KW-0808">Transferase</keyword>
<evidence type="ECO:0000256" key="3">
    <source>
        <dbReference type="ARBA" id="ARBA00012483"/>
    </source>
</evidence>
<protein>
    <recommendedName>
        <fullName evidence="3">RING-type E3 ubiquitin transferase</fullName>
        <ecNumber evidence="3">2.3.2.27</ecNumber>
    </recommendedName>
</protein>
<proteinExistence type="predicted"/>
<dbReference type="InterPro" id="IPR003613">
    <property type="entry name" value="Ubox_domain"/>
</dbReference>
<gene>
    <name evidence="8" type="ORF">SADUNF_Sadunf17G0067700</name>
</gene>
<dbReference type="EC" id="2.3.2.27" evidence="3"/>
<keyword evidence="6" id="KW-0833">Ubl conjugation pathway</keyword>
<dbReference type="PANTHER" id="PTHR23315">
    <property type="entry name" value="U BOX DOMAIN-CONTAINING"/>
    <property type="match status" value="1"/>
</dbReference>
<dbReference type="OrthoDB" id="7537227at2759"/>
<keyword evidence="5" id="KW-0677">Repeat</keyword>
<dbReference type="Pfam" id="PF04564">
    <property type="entry name" value="U-box"/>
    <property type="match status" value="1"/>
</dbReference>
<dbReference type="GO" id="GO:0061630">
    <property type="term" value="F:ubiquitin protein ligase activity"/>
    <property type="evidence" value="ECO:0007669"/>
    <property type="project" value="UniProtKB-EC"/>
</dbReference>
<dbReference type="SUPFAM" id="SSF57850">
    <property type="entry name" value="RING/U-box"/>
    <property type="match status" value="1"/>
</dbReference>
<dbReference type="EMBL" id="JADGMS010000017">
    <property type="protein sequence ID" value="KAF9663594.1"/>
    <property type="molecule type" value="Genomic_DNA"/>
</dbReference>